<dbReference type="InterPro" id="IPR027417">
    <property type="entry name" value="P-loop_NTPase"/>
</dbReference>
<reference evidence="7 8" key="1">
    <citation type="journal article" date="2014" name="Nat. Commun.">
        <title>Klebsormidium flaccidum genome reveals primary factors for plant terrestrial adaptation.</title>
        <authorList>
            <person name="Hori K."/>
            <person name="Maruyama F."/>
            <person name="Fujisawa T."/>
            <person name="Togashi T."/>
            <person name="Yamamoto N."/>
            <person name="Seo M."/>
            <person name="Sato S."/>
            <person name="Yamada T."/>
            <person name="Mori H."/>
            <person name="Tajima N."/>
            <person name="Moriyama T."/>
            <person name="Ikeuchi M."/>
            <person name="Watanabe M."/>
            <person name="Wada H."/>
            <person name="Kobayashi K."/>
            <person name="Saito M."/>
            <person name="Masuda T."/>
            <person name="Sasaki-Sekimoto Y."/>
            <person name="Mashiguchi K."/>
            <person name="Awai K."/>
            <person name="Shimojima M."/>
            <person name="Masuda S."/>
            <person name="Iwai M."/>
            <person name="Nobusawa T."/>
            <person name="Narise T."/>
            <person name="Kondo S."/>
            <person name="Saito H."/>
            <person name="Sato R."/>
            <person name="Murakawa M."/>
            <person name="Ihara Y."/>
            <person name="Oshima-Yamada Y."/>
            <person name="Ohtaka K."/>
            <person name="Satoh M."/>
            <person name="Sonobe K."/>
            <person name="Ishii M."/>
            <person name="Ohtani R."/>
            <person name="Kanamori-Sato M."/>
            <person name="Honoki R."/>
            <person name="Miyazaki D."/>
            <person name="Mochizuki H."/>
            <person name="Umetsu J."/>
            <person name="Higashi K."/>
            <person name="Shibata D."/>
            <person name="Kamiya Y."/>
            <person name="Sato N."/>
            <person name="Nakamura Y."/>
            <person name="Tabata S."/>
            <person name="Ida S."/>
            <person name="Kurokawa K."/>
            <person name="Ohta H."/>
        </authorList>
    </citation>
    <scope>NUCLEOTIDE SEQUENCE [LARGE SCALE GENOMIC DNA]</scope>
    <source>
        <strain evidence="7 8">NIES-2285</strain>
    </source>
</reference>
<feature type="repeat" description="TPR" evidence="3">
    <location>
        <begin position="881"/>
        <end position="914"/>
    </location>
</feature>
<dbReference type="Proteomes" id="UP000054558">
    <property type="component" value="Unassembled WGS sequence"/>
</dbReference>
<feature type="compositionally biased region" description="Pro residues" evidence="5">
    <location>
        <begin position="1088"/>
        <end position="1100"/>
    </location>
</feature>
<dbReference type="Pfam" id="PF13424">
    <property type="entry name" value="TPR_12"/>
    <property type="match status" value="2"/>
</dbReference>
<evidence type="ECO:0000313" key="8">
    <source>
        <dbReference type="Proteomes" id="UP000054558"/>
    </source>
</evidence>
<feature type="repeat" description="TPR" evidence="3">
    <location>
        <begin position="923"/>
        <end position="956"/>
    </location>
</feature>
<feature type="region of interest" description="Disordered" evidence="5">
    <location>
        <begin position="1080"/>
        <end position="1151"/>
    </location>
</feature>
<feature type="coiled-coil region" evidence="4">
    <location>
        <begin position="1509"/>
        <end position="1536"/>
    </location>
</feature>
<feature type="region of interest" description="Disordered" evidence="5">
    <location>
        <begin position="1971"/>
        <end position="2037"/>
    </location>
</feature>
<evidence type="ECO:0000256" key="2">
    <source>
        <dbReference type="ARBA" id="ARBA00022803"/>
    </source>
</evidence>
<feature type="compositionally biased region" description="Basic and acidic residues" evidence="5">
    <location>
        <begin position="1222"/>
        <end position="1240"/>
    </location>
</feature>
<evidence type="ECO:0000256" key="1">
    <source>
        <dbReference type="ARBA" id="ARBA00022737"/>
    </source>
</evidence>
<dbReference type="Pfam" id="PF00931">
    <property type="entry name" value="NB-ARC"/>
    <property type="match status" value="1"/>
</dbReference>
<feature type="compositionally biased region" description="Basic and acidic residues" evidence="5">
    <location>
        <begin position="1174"/>
        <end position="1184"/>
    </location>
</feature>
<feature type="repeat" description="TPR" evidence="3">
    <location>
        <begin position="839"/>
        <end position="872"/>
    </location>
</feature>
<feature type="region of interest" description="Disordered" evidence="5">
    <location>
        <begin position="1328"/>
        <end position="1449"/>
    </location>
</feature>
<feature type="compositionally biased region" description="Basic and acidic residues" evidence="5">
    <location>
        <begin position="2076"/>
        <end position="2100"/>
    </location>
</feature>
<feature type="compositionally biased region" description="Polar residues" evidence="5">
    <location>
        <begin position="2019"/>
        <end position="2031"/>
    </location>
</feature>
<feature type="region of interest" description="Disordered" evidence="5">
    <location>
        <begin position="2130"/>
        <end position="2149"/>
    </location>
</feature>
<dbReference type="Pfam" id="PF13374">
    <property type="entry name" value="TPR_10"/>
    <property type="match status" value="1"/>
</dbReference>
<feature type="compositionally biased region" description="Basic and acidic residues" evidence="5">
    <location>
        <begin position="1979"/>
        <end position="1990"/>
    </location>
</feature>
<dbReference type="PROSITE" id="PS50005">
    <property type="entry name" value="TPR"/>
    <property type="match status" value="5"/>
</dbReference>
<dbReference type="OrthoDB" id="626167at2759"/>
<keyword evidence="2 3" id="KW-0802">TPR repeat</keyword>
<feature type="region of interest" description="Disordered" evidence="5">
    <location>
        <begin position="968"/>
        <end position="1014"/>
    </location>
</feature>
<dbReference type="GO" id="GO:0043531">
    <property type="term" value="F:ADP binding"/>
    <property type="evidence" value="ECO:0007669"/>
    <property type="project" value="InterPro"/>
</dbReference>
<feature type="compositionally biased region" description="Polar residues" evidence="5">
    <location>
        <begin position="2136"/>
        <end position="2147"/>
    </location>
</feature>
<dbReference type="InterPro" id="IPR002182">
    <property type="entry name" value="NB-ARC"/>
</dbReference>
<feature type="domain" description="NB-ARC" evidence="6">
    <location>
        <begin position="242"/>
        <end position="389"/>
    </location>
</feature>
<feature type="compositionally biased region" description="Basic and acidic residues" evidence="5">
    <location>
        <begin position="1591"/>
        <end position="1607"/>
    </location>
</feature>
<evidence type="ECO:0000313" key="7">
    <source>
        <dbReference type="EMBL" id="GAQ92712.1"/>
    </source>
</evidence>
<keyword evidence="1" id="KW-0677">Repeat</keyword>
<keyword evidence="4" id="KW-0175">Coiled coil</keyword>
<evidence type="ECO:0000256" key="4">
    <source>
        <dbReference type="SAM" id="Coils"/>
    </source>
</evidence>
<dbReference type="PANTHER" id="PTHR45641:SF19">
    <property type="entry name" value="NEPHROCYSTIN-3"/>
    <property type="match status" value="1"/>
</dbReference>
<feature type="repeat" description="TPR" evidence="3">
    <location>
        <begin position="755"/>
        <end position="788"/>
    </location>
</feature>
<accession>A0A1Y1IRR5</accession>
<dbReference type="PANTHER" id="PTHR45641">
    <property type="entry name" value="TETRATRICOPEPTIDE REPEAT PROTEIN (AFU_ORTHOLOGUE AFUA_6G03870)"/>
    <property type="match status" value="1"/>
</dbReference>
<feature type="region of interest" description="Disordered" evidence="5">
    <location>
        <begin position="1174"/>
        <end position="1277"/>
    </location>
</feature>
<feature type="repeat" description="TPR" evidence="3">
    <location>
        <begin position="797"/>
        <end position="830"/>
    </location>
</feature>
<dbReference type="EMBL" id="DF238053">
    <property type="protein sequence ID" value="GAQ92712.1"/>
    <property type="molecule type" value="Genomic_DNA"/>
</dbReference>
<name>A0A1Y1IRR5_KLENI</name>
<sequence>MAAKQEEGSVSNEDSAAVSKPPLDALEKAKVINDAALFVAGKLKDVRMAMSNNKDALEAVSSAMGGVLDGLTAVPYIGFVAQLTKSLLDQVDKHSVVASIVDKTMAETLGWFRKQDLEKVLAGEPRAAASLLELKKTILEADLLAQTIKGKGWGNRFFLAAPYEAKLKGKLDTLKEVRTKLGLEATLSNVEKLNQVLALLLSSRPEAIKAKHNVAKVDPLFAGREEILKRMHDTLWGGAGTSAGSQTVVCLWGIRGIGKTQLARKHCQENLSRYGRVLWVDVQGKGVQGGYGELGEDVLGLTRASSEQLEDYVKRVRLTVQNLTEPFLLVFDGANGDDVSEVEKLLPSEGQACHVLVTTTDDWALRQHGAIPLAIESLSENQARALLMKGLAAENAALGAEIEKKLDELAKRPGYLTIALAGAVPLLKERRFEQDPVGELLAELGVLRGVGPANKLFGLSLYSLQNSTTGEDGPDVCRSATSIAMVAGWFGEGPVSTQHLLEAAKEYHVAVYGDADGASPWENKTLTRKALLRVSHYLPAQLGAGSGEAGVQNDTAPQKGCLTLTFHVLFLEYVRRQEGADTARAVTLAAVARMGCDAETVQQFKGVWDVVVMGMDALDVSELGIVHELGEKYAAYLREGGGDYSTAKAVLESGLQRLGEGPRGWEWRLDLAQALDLTGEYTRAAEVAEAVIKELELRDAASPSERNLKPRGNWLLSCFRRQAGSPDPQAEVDAKREAVILDGWTHSANPSLDLASAWHVRASIYKKQGRHAEALQLYERSRRVRERALGPIHTHVAATLIKMAGVLVDQGNFEEALPLYQMALRIYEKALGPDHLSVATTLNNMARMLVRQGKYEEARPRFERSLRIQEEALGPDHPEVGRVLHNMAGLLTGQGRNEEALRLFERALAIREKALGLDHPRVASTSNHIANLLYGQNRYEEALPFYKRALGIREKALGLEHFDTRTTRSSLEAAEKESGRTVSGRPALAPVSSNTVGLESPKDSTKGGRKRTSGVRNLDVRGVSDALRLGAQEREGNVDGDVLRRRCRTLECQVAALTGLLEAEKAERERLERWQDEMEKRVLSAPAAPAPSPVPNPEPGVPCSESGISLSPAGNDEVLEAELPRNRQTGAETRDVSTGMDMRSQEGDAMASECVVRGGEGAYLGDAIRTRGEGIGEEYSEREAGGLVGGRGPGTNEPGCSEVDGEDRAGVEPGSFGAAERPLAENEPRNLEVDGQRSVEGEPGSSKLDAGRPVDTGPGTLKVRGQRLGESATGDAEGRGVGELVNVVQRQDEELSRLRGELERMQRAVRMREEGTREVPGVQGEMWVQEERKGNGTERRTETEQQLREEGATGRAEGERTGLNFERTERERNLLEQNWEAVDEGGREEVKTTDGAATEQERTSGTGEGQNRTDGAGFTHFHKGGDQDCSPAREPSRNSRGEGLGPELDPQEGLLAALESQRNAQCAFSFLVTLVRVCKALLVGGEGSDTDGPGNREEVKRVSGRAGKHQGLLKLLERAREQRRAAEAALRGLHVSVGAVGAATDVQRPAQESSRPEWDRRNGALRLKESQLGCEREVAERQLAEARAQLHELSAGKERPDSDRNEAEWGGNGAAEKEAWAALEEKLASLQGELMDVQVHLLASRRECQNQEERALRAFQDADVARDELALLKETAFNARREAEEAQAQARAAGVALEAVKRRLEQMVLANPRGGEEDGVTQEGSLADDLERALEALGGGEVSEEMAKVAEGIRGLEERVLRKEERVRVLEARVKSAKEAAAAEEGKLKVLREEARAMAEGVGKRRGQKVELEAQCEELTGQVHALIDRLANEGAQLDQVKKEFKVAGKDIERVKERVKEEVRDAKQELSKTRGELAELERRWLGLKLEVTGAKSGVNGLATRGSLDDFTRAETVESRDGVNKLDGFDEVSRRGGVNTLDCVRSSLPESRGSPSQNGGKGMEAVIRRARTSVGQARVSADVHRMEERVRTPTESATPPDVPSRSWDPLYQKDSAIFRTTPDQQLLQNSSAGRSDGLIRTFEPDKAGRATTEGAEAQLRVAQNGLGELLAQMHSLQEHVARASESDESRDVSRRDVSRGDPLESLAETSLAACLEGVRQVHAQLKEACKSVPPGTDSELSGATWQQEKLPSGRDAELRALEEVCGQMRADLQKLAERNEAIRRVLRCGASVQGGGLAGGSGEGKNEGTACSAIRPCIKCKSLNAKFLEISNEAARFRLLMKTLKARIVDLTVKYM</sequence>
<evidence type="ECO:0000259" key="6">
    <source>
        <dbReference type="Pfam" id="PF00931"/>
    </source>
</evidence>
<protein>
    <submittedName>
        <fullName evidence="7">Kinesin light chain</fullName>
    </submittedName>
</protein>
<feature type="coiled-coil region" evidence="4">
    <location>
        <begin position="1662"/>
        <end position="1703"/>
    </location>
</feature>
<feature type="compositionally biased region" description="Polar residues" evidence="5">
    <location>
        <begin position="1403"/>
        <end position="1413"/>
    </location>
</feature>
<dbReference type="InterPro" id="IPR019734">
    <property type="entry name" value="TPR_rpt"/>
</dbReference>
<keyword evidence="8" id="KW-1185">Reference proteome</keyword>
<dbReference type="Gene3D" id="3.40.50.300">
    <property type="entry name" value="P-loop containing nucleotide triphosphate hydrolases"/>
    <property type="match status" value="1"/>
</dbReference>
<dbReference type="STRING" id="105231.A0A1Y1IRR5"/>
<feature type="coiled-coil region" evidence="4">
    <location>
        <begin position="1753"/>
        <end position="1882"/>
    </location>
</feature>
<feature type="compositionally biased region" description="Basic and acidic residues" evidence="5">
    <location>
        <begin position="1329"/>
        <end position="1374"/>
    </location>
</feature>
<feature type="region of interest" description="Disordered" evidence="5">
    <location>
        <begin position="1591"/>
        <end position="1612"/>
    </location>
</feature>
<dbReference type="PRINTS" id="PR00381">
    <property type="entry name" value="KINESINLIGHT"/>
</dbReference>
<dbReference type="InterPro" id="IPR011990">
    <property type="entry name" value="TPR-like_helical_dom_sf"/>
</dbReference>
<feature type="region of interest" description="Disordered" evidence="5">
    <location>
        <begin position="2076"/>
        <end position="2101"/>
    </location>
</feature>
<proteinExistence type="predicted"/>
<dbReference type="SMART" id="SM00028">
    <property type="entry name" value="TPR"/>
    <property type="match status" value="5"/>
</dbReference>
<dbReference type="SUPFAM" id="SSF48452">
    <property type="entry name" value="TPR-like"/>
    <property type="match status" value="1"/>
</dbReference>
<evidence type="ECO:0000256" key="5">
    <source>
        <dbReference type="SAM" id="MobiDB-lite"/>
    </source>
</evidence>
<gene>
    <name evidence="7" type="ORF">KFL_011040010</name>
</gene>
<organism evidence="7 8">
    <name type="scientific">Klebsormidium nitens</name>
    <name type="common">Green alga</name>
    <name type="synonym">Ulothrix nitens</name>
    <dbReference type="NCBI Taxonomy" id="105231"/>
    <lineage>
        <taxon>Eukaryota</taxon>
        <taxon>Viridiplantae</taxon>
        <taxon>Streptophyta</taxon>
        <taxon>Klebsormidiophyceae</taxon>
        <taxon>Klebsormidiales</taxon>
        <taxon>Klebsormidiaceae</taxon>
        <taxon>Klebsormidium</taxon>
    </lineage>
</organism>
<feature type="region of interest" description="Disordered" evidence="5">
    <location>
        <begin position="1942"/>
        <end position="1961"/>
    </location>
</feature>
<dbReference type="Gene3D" id="1.10.287.1490">
    <property type="match status" value="1"/>
</dbReference>
<dbReference type="SUPFAM" id="SSF52540">
    <property type="entry name" value="P-loop containing nucleoside triphosphate hydrolases"/>
    <property type="match status" value="1"/>
</dbReference>
<dbReference type="Gene3D" id="1.25.40.10">
    <property type="entry name" value="Tetratricopeptide repeat domain"/>
    <property type="match status" value="2"/>
</dbReference>
<evidence type="ECO:0000256" key="3">
    <source>
        <dbReference type="PROSITE-ProRule" id="PRU00339"/>
    </source>
</evidence>